<organism evidence="2 3">
    <name type="scientific">Caerostris extrusa</name>
    <name type="common">Bark spider</name>
    <name type="synonym">Caerostris bankana</name>
    <dbReference type="NCBI Taxonomy" id="172846"/>
    <lineage>
        <taxon>Eukaryota</taxon>
        <taxon>Metazoa</taxon>
        <taxon>Ecdysozoa</taxon>
        <taxon>Arthropoda</taxon>
        <taxon>Chelicerata</taxon>
        <taxon>Arachnida</taxon>
        <taxon>Araneae</taxon>
        <taxon>Araneomorphae</taxon>
        <taxon>Entelegynae</taxon>
        <taxon>Araneoidea</taxon>
        <taxon>Araneidae</taxon>
        <taxon>Caerostris</taxon>
    </lineage>
</organism>
<reference evidence="2 3" key="1">
    <citation type="submission" date="2021-06" db="EMBL/GenBank/DDBJ databases">
        <title>Caerostris extrusa draft genome.</title>
        <authorList>
            <person name="Kono N."/>
            <person name="Arakawa K."/>
        </authorList>
    </citation>
    <scope>NUCLEOTIDE SEQUENCE [LARGE SCALE GENOMIC DNA]</scope>
</reference>
<dbReference type="EMBL" id="BPLR01000645">
    <property type="protein sequence ID" value="GIY96289.1"/>
    <property type="molecule type" value="Genomic_DNA"/>
</dbReference>
<evidence type="ECO:0000313" key="3">
    <source>
        <dbReference type="Proteomes" id="UP001054945"/>
    </source>
</evidence>
<keyword evidence="3" id="KW-1185">Reference proteome</keyword>
<dbReference type="AlphaFoldDB" id="A0AAV4XR28"/>
<evidence type="ECO:0000313" key="2">
    <source>
        <dbReference type="EMBL" id="GIY96289.1"/>
    </source>
</evidence>
<name>A0AAV4XR28_CAEEX</name>
<protein>
    <submittedName>
        <fullName evidence="2">Uncharacterized protein</fullName>
    </submittedName>
</protein>
<gene>
    <name evidence="2" type="ORF">CEXT_49211</name>
</gene>
<evidence type="ECO:0000256" key="1">
    <source>
        <dbReference type="SAM" id="MobiDB-lite"/>
    </source>
</evidence>
<dbReference type="Proteomes" id="UP001054945">
    <property type="component" value="Unassembled WGS sequence"/>
</dbReference>
<comment type="caution">
    <text evidence="2">The sequence shown here is derived from an EMBL/GenBank/DDBJ whole genome shotgun (WGS) entry which is preliminary data.</text>
</comment>
<proteinExistence type="predicted"/>
<accession>A0AAV4XR28</accession>
<sequence length="82" mass="9322">MSIPLLQSGSAQDSPTNPNELPTRSPLLAPRLHSKHVFLASRRTIRLSYQNRGRVKNSRSTFSHSYIDFRPLTLFVKHSAYA</sequence>
<feature type="compositionally biased region" description="Polar residues" evidence="1">
    <location>
        <begin position="1"/>
        <end position="22"/>
    </location>
</feature>
<feature type="region of interest" description="Disordered" evidence="1">
    <location>
        <begin position="1"/>
        <end position="27"/>
    </location>
</feature>